<sequence length="190" mass="21382">MILVRGDFATGLIDLCAPTLAGIKVGSIFLYLVRSGEDIHKLVAFWDAELQRKGIRVALIKERADGGLVYVFRPEMLAAVLQCKDINCFLGKYGFAQCGNINKCVNHLRCRFCEADKFPHEIGVFLGYPLADVQGFINNKGRNFTLCGTWKVYGDRSVAEKIFERYTKCVQIYRRRFASGIDVLQLTVAT</sequence>
<accession>A0A9D1SL53</accession>
<dbReference type="Proteomes" id="UP000824099">
    <property type="component" value="Unassembled WGS sequence"/>
</dbReference>
<dbReference type="EMBL" id="DVNI01000067">
    <property type="protein sequence ID" value="HIU64266.1"/>
    <property type="molecule type" value="Genomic_DNA"/>
</dbReference>
<evidence type="ECO:0000313" key="1">
    <source>
        <dbReference type="EMBL" id="HIU64266.1"/>
    </source>
</evidence>
<proteinExistence type="predicted"/>
<comment type="caution">
    <text evidence="1">The sequence shown here is derived from an EMBL/GenBank/DDBJ whole genome shotgun (WGS) entry which is preliminary data.</text>
</comment>
<organism evidence="1 2">
    <name type="scientific">Candidatus Avacidaminococcus intestinavium</name>
    <dbReference type="NCBI Taxonomy" id="2840684"/>
    <lineage>
        <taxon>Bacteria</taxon>
        <taxon>Bacillati</taxon>
        <taxon>Bacillota</taxon>
        <taxon>Negativicutes</taxon>
        <taxon>Acidaminococcales</taxon>
        <taxon>Acidaminococcaceae</taxon>
        <taxon>Acidaminococcaceae incertae sedis</taxon>
        <taxon>Candidatus Avacidaminococcus</taxon>
    </lineage>
</organism>
<reference evidence="1" key="2">
    <citation type="journal article" date="2021" name="PeerJ">
        <title>Extensive microbial diversity within the chicken gut microbiome revealed by metagenomics and culture.</title>
        <authorList>
            <person name="Gilroy R."/>
            <person name="Ravi A."/>
            <person name="Getino M."/>
            <person name="Pursley I."/>
            <person name="Horton D.L."/>
            <person name="Alikhan N.F."/>
            <person name="Baker D."/>
            <person name="Gharbi K."/>
            <person name="Hall N."/>
            <person name="Watson M."/>
            <person name="Adriaenssens E.M."/>
            <person name="Foster-Nyarko E."/>
            <person name="Jarju S."/>
            <person name="Secka A."/>
            <person name="Antonio M."/>
            <person name="Oren A."/>
            <person name="Chaudhuri R.R."/>
            <person name="La Ragione R."/>
            <person name="Hildebrand F."/>
            <person name="Pallen M.J."/>
        </authorList>
    </citation>
    <scope>NUCLEOTIDE SEQUENCE</scope>
    <source>
        <strain evidence="1">CHK160-1198</strain>
    </source>
</reference>
<protein>
    <submittedName>
        <fullName evidence="1">DUF3793 family protein</fullName>
    </submittedName>
</protein>
<gene>
    <name evidence="1" type="ORF">IAB06_04415</name>
</gene>
<evidence type="ECO:0000313" key="2">
    <source>
        <dbReference type="Proteomes" id="UP000824099"/>
    </source>
</evidence>
<dbReference type="InterPro" id="IPR024523">
    <property type="entry name" value="DUF3793"/>
</dbReference>
<dbReference type="AlphaFoldDB" id="A0A9D1SL53"/>
<dbReference type="Pfam" id="PF12672">
    <property type="entry name" value="DUF3793"/>
    <property type="match status" value="1"/>
</dbReference>
<reference evidence="1" key="1">
    <citation type="submission" date="2020-10" db="EMBL/GenBank/DDBJ databases">
        <authorList>
            <person name="Gilroy R."/>
        </authorList>
    </citation>
    <scope>NUCLEOTIDE SEQUENCE</scope>
    <source>
        <strain evidence="1">CHK160-1198</strain>
    </source>
</reference>
<name>A0A9D1SL53_9FIRM</name>